<sequence length="334" mass="36101">MTLTVLVTGASGFVGSRLVPRLLERGHRVRAMTRRPEQYTGEGEPVAGDVMDPDSLRQAMAGVDIAYYLVHSLSSDDFVARDAAAARNFTAAAAEAGVERIVYLGGLGADGDALSDHLRSRREVERILSAGSVPVTTLRAAVIIGHGGISWEITRQLVDHLPALITPQWVATRTQPVALPDVLRYLTAAGESPEASGRTYEVGGPDVLSFADMLQRVARLRGKFLPNVTVPLLTPRLSSMWLSLVTDVDMSTARNLVDSLSAETIVREHPVSELDPAPALTYEDSVRLALAEREAEVTGQEAERTKHEAELAAGKAREARERAEELRRELGVPA</sequence>
<keyword evidence="4" id="KW-1185">Reference proteome</keyword>
<gene>
    <name evidence="3" type="ORF">GCM10017581_040890</name>
</gene>
<name>A0A9W6KJX7_9ACTN</name>
<dbReference type="InterPro" id="IPR016040">
    <property type="entry name" value="NAD(P)-bd_dom"/>
</dbReference>
<organism evidence="3 4">
    <name type="scientific">Dactylosporangium matsuzakiense</name>
    <dbReference type="NCBI Taxonomy" id="53360"/>
    <lineage>
        <taxon>Bacteria</taxon>
        <taxon>Bacillati</taxon>
        <taxon>Actinomycetota</taxon>
        <taxon>Actinomycetes</taxon>
        <taxon>Micromonosporales</taxon>
        <taxon>Micromonosporaceae</taxon>
        <taxon>Dactylosporangium</taxon>
    </lineage>
</organism>
<dbReference type="PANTHER" id="PTHR12126">
    <property type="entry name" value="NADH-UBIQUINONE OXIDOREDUCTASE 39 KDA SUBUNIT-RELATED"/>
    <property type="match status" value="1"/>
</dbReference>
<dbReference type="InterPro" id="IPR051207">
    <property type="entry name" value="ComplexI_NDUFA9_subunit"/>
</dbReference>
<comment type="caution">
    <text evidence="3">The sequence shown here is derived from an EMBL/GenBank/DDBJ whole genome shotgun (WGS) entry which is preliminary data.</text>
</comment>
<dbReference type="Pfam" id="PF13460">
    <property type="entry name" value="NAD_binding_10"/>
    <property type="match status" value="1"/>
</dbReference>
<reference evidence="3" key="2">
    <citation type="submission" date="2023-01" db="EMBL/GenBank/DDBJ databases">
        <authorList>
            <person name="Sun Q."/>
            <person name="Evtushenko L."/>
        </authorList>
    </citation>
    <scope>NUCLEOTIDE SEQUENCE</scope>
    <source>
        <strain evidence="3">VKM Ac-1321</strain>
    </source>
</reference>
<dbReference type="AlphaFoldDB" id="A0A9W6KJX7"/>
<dbReference type="PANTHER" id="PTHR12126:SF11">
    <property type="entry name" value="NADH DEHYDROGENASE [UBIQUINONE] 1 ALPHA SUBCOMPLEX SUBUNIT 9, MITOCHONDRIAL"/>
    <property type="match status" value="1"/>
</dbReference>
<feature type="domain" description="NAD(P)-binding" evidence="2">
    <location>
        <begin position="9"/>
        <end position="142"/>
    </location>
</feature>
<dbReference type="RefSeq" id="WP_261959171.1">
    <property type="nucleotide sequence ID" value="NZ_BAAAXA010000001.1"/>
</dbReference>
<evidence type="ECO:0000259" key="2">
    <source>
        <dbReference type="Pfam" id="PF13460"/>
    </source>
</evidence>
<dbReference type="InterPro" id="IPR036291">
    <property type="entry name" value="NAD(P)-bd_dom_sf"/>
</dbReference>
<dbReference type="EMBL" id="BSFP01000023">
    <property type="protein sequence ID" value="GLL02347.1"/>
    <property type="molecule type" value="Genomic_DNA"/>
</dbReference>
<proteinExistence type="predicted"/>
<evidence type="ECO:0000256" key="1">
    <source>
        <dbReference type="SAM" id="MobiDB-lite"/>
    </source>
</evidence>
<dbReference type="Gene3D" id="3.40.50.720">
    <property type="entry name" value="NAD(P)-binding Rossmann-like Domain"/>
    <property type="match status" value="1"/>
</dbReference>
<feature type="region of interest" description="Disordered" evidence="1">
    <location>
        <begin position="296"/>
        <end position="334"/>
    </location>
</feature>
<evidence type="ECO:0000313" key="4">
    <source>
        <dbReference type="Proteomes" id="UP001143480"/>
    </source>
</evidence>
<dbReference type="SUPFAM" id="SSF51735">
    <property type="entry name" value="NAD(P)-binding Rossmann-fold domains"/>
    <property type="match status" value="1"/>
</dbReference>
<dbReference type="GO" id="GO:0044877">
    <property type="term" value="F:protein-containing complex binding"/>
    <property type="evidence" value="ECO:0007669"/>
    <property type="project" value="TreeGrafter"/>
</dbReference>
<protein>
    <submittedName>
        <fullName evidence="3">NADH-binding protein</fullName>
    </submittedName>
</protein>
<reference evidence="3" key="1">
    <citation type="journal article" date="2014" name="Int. J. Syst. Evol. Microbiol.">
        <title>Complete genome sequence of Corynebacterium casei LMG S-19264T (=DSM 44701T), isolated from a smear-ripened cheese.</title>
        <authorList>
            <consortium name="US DOE Joint Genome Institute (JGI-PGF)"/>
            <person name="Walter F."/>
            <person name="Albersmeier A."/>
            <person name="Kalinowski J."/>
            <person name="Ruckert C."/>
        </authorList>
    </citation>
    <scope>NUCLEOTIDE SEQUENCE</scope>
    <source>
        <strain evidence="3">VKM Ac-1321</strain>
    </source>
</reference>
<accession>A0A9W6KJX7</accession>
<dbReference type="Proteomes" id="UP001143480">
    <property type="component" value="Unassembled WGS sequence"/>
</dbReference>
<evidence type="ECO:0000313" key="3">
    <source>
        <dbReference type="EMBL" id="GLL02347.1"/>
    </source>
</evidence>